<dbReference type="GO" id="GO:1900376">
    <property type="term" value="P:regulation of secondary metabolite biosynthetic process"/>
    <property type="evidence" value="ECO:0007669"/>
    <property type="project" value="TreeGrafter"/>
</dbReference>
<dbReference type="GO" id="GO:0000976">
    <property type="term" value="F:transcription cis-regulatory region binding"/>
    <property type="evidence" value="ECO:0007669"/>
    <property type="project" value="TreeGrafter"/>
</dbReference>
<feature type="binding site" evidence="1">
    <location>
        <position position="137"/>
    </location>
    <ligand>
        <name>Zn(2+)</name>
        <dbReference type="ChEBI" id="CHEBI:29105"/>
    </ligand>
</feature>
<proteinExistence type="predicted"/>
<feature type="binding site" evidence="1">
    <location>
        <position position="101"/>
    </location>
    <ligand>
        <name>Zn(2+)</name>
        <dbReference type="ChEBI" id="CHEBI:29105"/>
    </ligand>
</feature>
<dbReference type="EMBL" id="QKZV01000004">
    <property type="protein sequence ID" value="PZX62754.1"/>
    <property type="molecule type" value="Genomic_DNA"/>
</dbReference>
<feature type="binding site" evidence="1">
    <location>
        <position position="98"/>
    </location>
    <ligand>
        <name>Zn(2+)</name>
        <dbReference type="ChEBI" id="CHEBI:29105"/>
    </ligand>
</feature>
<accession>A0A2W7RR05</accession>
<name>A0A2W7RR05_9BACT</name>
<comment type="cofactor">
    <cofactor evidence="2">
        <name>Mn(2+)</name>
        <dbReference type="ChEBI" id="CHEBI:29035"/>
    </cofactor>
    <cofactor evidence="2">
        <name>Fe(2+)</name>
        <dbReference type="ChEBI" id="CHEBI:29033"/>
    </cofactor>
    <text evidence="2">Binds 1 Mn(2+) or Fe(2+) ion per subunit.</text>
</comment>
<dbReference type="InterPro" id="IPR036388">
    <property type="entry name" value="WH-like_DNA-bd_sf"/>
</dbReference>
<feature type="binding site" evidence="1">
    <location>
        <position position="134"/>
    </location>
    <ligand>
        <name>Zn(2+)</name>
        <dbReference type="ChEBI" id="CHEBI:29105"/>
    </ligand>
</feature>
<dbReference type="PANTHER" id="PTHR33202">
    <property type="entry name" value="ZINC UPTAKE REGULATION PROTEIN"/>
    <property type="match status" value="1"/>
</dbReference>
<dbReference type="GO" id="GO:0045892">
    <property type="term" value="P:negative regulation of DNA-templated transcription"/>
    <property type="evidence" value="ECO:0007669"/>
    <property type="project" value="TreeGrafter"/>
</dbReference>
<protein>
    <submittedName>
        <fullName evidence="3">Fur family ferric uptake transcriptional regulator</fullName>
    </submittedName>
</protein>
<dbReference type="PANTHER" id="PTHR33202:SF22">
    <property type="entry name" value="HYDROGEN PEROXIDE SENSITIVE REPRESSOR"/>
    <property type="match status" value="1"/>
</dbReference>
<sequence length="142" mass="15886">MNNIFADILRKNNLSITPCRSAILELFHEANGALTHAAIEEKTGEQFDRVTIYRTLQIFVEKGLIHTIPSPDNSILYALCKDDCSEGHHHDDHIHFICNQCSTTVCLDHISTPKIVLPKGFKVQQTDVLIKGLCAQCNSNSQ</sequence>
<gene>
    <name evidence="3" type="ORF">LX80_01448</name>
</gene>
<keyword evidence="4" id="KW-1185">Reference proteome</keyword>
<dbReference type="GO" id="GO:0008270">
    <property type="term" value="F:zinc ion binding"/>
    <property type="evidence" value="ECO:0007669"/>
    <property type="project" value="TreeGrafter"/>
</dbReference>
<dbReference type="SUPFAM" id="SSF46785">
    <property type="entry name" value="Winged helix' DNA-binding domain"/>
    <property type="match status" value="1"/>
</dbReference>
<dbReference type="InterPro" id="IPR036390">
    <property type="entry name" value="WH_DNA-bd_sf"/>
</dbReference>
<keyword evidence="1" id="KW-0479">Metal-binding</keyword>
<dbReference type="OrthoDB" id="594893at2"/>
<comment type="caution">
    <text evidence="3">The sequence shown here is derived from an EMBL/GenBank/DDBJ whole genome shotgun (WGS) entry which is preliminary data.</text>
</comment>
<keyword evidence="2" id="KW-0408">Iron</keyword>
<comment type="cofactor">
    <cofactor evidence="1">
        <name>Zn(2+)</name>
        <dbReference type="ChEBI" id="CHEBI:29105"/>
    </cofactor>
    <text evidence="1">Binds 1 zinc ion per subunit.</text>
</comment>
<evidence type="ECO:0000256" key="2">
    <source>
        <dbReference type="PIRSR" id="PIRSR602481-2"/>
    </source>
</evidence>
<dbReference type="GO" id="GO:0003700">
    <property type="term" value="F:DNA-binding transcription factor activity"/>
    <property type="evidence" value="ECO:0007669"/>
    <property type="project" value="InterPro"/>
</dbReference>
<dbReference type="InterPro" id="IPR002481">
    <property type="entry name" value="FUR"/>
</dbReference>
<reference evidence="3 4" key="1">
    <citation type="submission" date="2018-06" db="EMBL/GenBank/DDBJ databases">
        <title>Genomic Encyclopedia of Archaeal and Bacterial Type Strains, Phase II (KMG-II): from individual species to whole genera.</title>
        <authorList>
            <person name="Goeker M."/>
        </authorList>
    </citation>
    <scope>NUCLEOTIDE SEQUENCE [LARGE SCALE GENOMIC DNA]</scope>
    <source>
        <strain evidence="3 4">DSM 23241</strain>
    </source>
</reference>
<dbReference type="RefSeq" id="WP_111294754.1">
    <property type="nucleotide sequence ID" value="NZ_QKZV01000004.1"/>
</dbReference>
<organism evidence="3 4">
    <name type="scientific">Hydrotalea sandarakina</name>
    <dbReference type="NCBI Taxonomy" id="1004304"/>
    <lineage>
        <taxon>Bacteria</taxon>
        <taxon>Pseudomonadati</taxon>
        <taxon>Bacteroidota</taxon>
        <taxon>Chitinophagia</taxon>
        <taxon>Chitinophagales</taxon>
        <taxon>Chitinophagaceae</taxon>
        <taxon>Hydrotalea</taxon>
    </lineage>
</organism>
<dbReference type="Pfam" id="PF01475">
    <property type="entry name" value="FUR"/>
    <property type="match status" value="1"/>
</dbReference>
<feature type="binding site" evidence="2">
    <location>
        <position position="89"/>
    </location>
    <ligand>
        <name>Fe cation</name>
        <dbReference type="ChEBI" id="CHEBI:24875"/>
    </ligand>
</feature>
<dbReference type="Proteomes" id="UP000249720">
    <property type="component" value="Unassembled WGS sequence"/>
</dbReference>
<keyword evidence="1" id="KW-0862">Zinc</keyword>
<feature type="binding site" evidence="2">
    <location>
        <position position="91"/>
    </location>
    <ligand>
        <name>Fe cation</name>
        <dbReference type="ChEBI" id="CHEBI:24875"/>
    </ligand>
</feature>
<evidence type="ECO:0000313" key="3">
    <source>
        <dbReference type="EMBL" id="PZX62754.1"/>
    </source>
</evidence>
<dbReference type="Gene3D" id="1.10.10.10">
    <property type="entry name" value="Winged helix-like DNA-binding domain superfamily/Winged helix DNA-binding domain"/>
    <property type="match status" value="1"/>
</dbReference>
<evidence type="ECO:0000256" key="1">
    <source>
        <dbReference type="PIRSR" id="PIRSR602481-1"/>
    </source>
</evidence>
<evidence type="ECO:0000313" key="4">
    <source>
        <dbReference type="Proteomes" id="UP000249720"/>
    </source>
</evidence>
<dbReference type="AlphaFoldDB" id="A0A2W7RR05"/>